<keyword evidence="3" id="KW-1185">Reference proteome</keyword>
<dbReference type="EMBL" id="BOPF01000015">
    <property type="protein sequence ID" value="GIJ47512.1"/>
    <property type="molecule type" value="Genomic_DNA"/>
</dbReference>
<name>A0A8J3YNC4_9ACTN</name>
<dbReference type="InterPro" id="IPR000182">
    <property type="entry name" value="GNAT_dom"/>
</dbReference>
<comment type="caution">
    <text evidence="2">The sequence shown here is derived from an EMBL/GenBank/DDBJ whole genome shotgun (WGS) entry which is preliminary data.</text>
</comment>
<dbReference type="AlphaFoldDB" id="A0A8J3YNC4"/>
<gene>
    <name evidence="2" type="ORF">Val02_43980</name>
</gene>
<dbReference type="Gene3D" id="3.40.630.30">
    <property type="match status" value="1"/>
</dbReference>
<dbReference type="PROSITE" id="PS51186">
    <property type="entry name" value="GNAT"/>
    <property type="match status" value="1"/>
</dbReference>
<sequence length="276" mass="29443">MITYADIERGEAEAGRAAFDALPTPVRQALGATSARVGGAAVQATRHDPGGPRNVATGLGADGPVDADVIAAVLGFFRDAGVTRATLKIADPARPVDGDRIRRAYGLTLGPSTVRMVRPVEPVPTAGTTLRIAEASVDQYPDVVALAVRTDFVSAESADVMASFLRRDNFHAFAAWDGPDMVALSVLRFFGDYADLVGSATLLPYRRRGAQTAFVAARAACAREHGARTLLVETAQPPNTSHNNMLRAGFRDLYVRHQWIWHADPPDHDAEQTSSG</sequence>
<reference evidence="2" key="1">
    <citation type="submission" date="2021-01" db="EMBL/GenBank/DDBJ databases">
        <title>Whole genome shotgun sequence of Virgisporangium aliadipatigenens NBRC 105644.</title>
        <authorList>
            <person name="Komaki H."/>
            <person name="Tamura T."/>
        </authorList>
    </citation>
    <scope>NUCLEOTIDE SEQUENCE</scope>
    <source>
        <strain evidence="2">NBRC 105644</strain>
    </source>
</reference>
<evidence type="ECO:0000259" key="1">
    <source>
        <dbReference type="PROSITE" id="PS51186"/>
    </source>
</evidence>
<proteinExistence type="predicted"/>
<dbReference type="SUPFAM" id="SSF55729">
    <property type="entry name" value="Acyl-CoA N-acyltransferases (Nat)"/>
    <property type="match status" value="1"/>
</dbReference>
<protein>
    <recommendedName>
        <fullName evidence="1">N-acetyltransferase domain-containing protein</fullName>
    </recommendedName>
</protein>
<accession>A0A8J3YNC4</accession>
<dbReference type="Proteomes" id="UP000619260">
    <property type="component" value="Unassembled WGS sequence"/>
</dbReference>
<organism evidence="2 3">
    <name type="scientific">Virgisporangium aliadipatigenens</name>
    <dbReference type="NCBI Taxonomy" id="741659"/>
    <lineage>
        <taxon>Bacteria</taxon>
        <taxon>Bacillati</taxon>
        <taxon>Actinomycetota</taxon>
        <taxon>Actinomycetes</taxon>
        <taxon>Micromonosporales</taxon>
        <taxon>Micromonosporaceae</taxon>
        <taxon>Virgisporangium</taxon>
    </lineage>
</organism>
<dbReference type="GO" id="GO:0016747">
    <property type="term" value="F:acyltransferase activity, transferring groups other than amino-acyl groups"/>
    <property type="evidence" value="ECO:0007669"/>
    <property type="project" value="InterPro"/>
</dbReference>
<dbReference type="RefSeq" id="WP_203901015.1">
    <property type="nucleotide sequence ID" value="NZ_BOPF01000015.1"/>
</dbReference>
<dbReference type="InterPro" id="IPR016181">
    <property type="entry name" value="Acyl_CoA_acyltransferase"/>
</dbReference>
<feature type="domain" description="N-acetyltransferase" evidence="1">
    <location>
        <begin position="130"/>
        <end position="271"/>
    </location>
</feature>
<evidence type="ECO:0000313" key="2">
    <source>
        <dbReference type="EMBL" id="GIJ47512.1"/>
    </source>
</evidence>
<evidence type="ECO:0000313" key="3">
    <source>
        <dbReference type="Proteomes" id="UP000619260"/>
    </source>
</evidence>